<name>A0A2T3B4E0_AMORE</name>
<proteinExistence type="predicted"/>
<dbReference type="RefSeq" id="XP_024721785.1">
    <property type="nucleotide sequence ID" value="XM_024868128.1"/>
</dbReference>
<accession>A0A2T3B4E0</accession>
<evidence type="ECO:0000313" key="1">
    <source>
        <dbReference type="EMBL" id="PSS20515.1"/>
    </source>
</evidence>
<keyword evidence="2" id="KW-1185">Reference proteome</keyword>
<dbReference type="AlphaFoldDB" id="A0A2T3B4E0"/>
<evidence type="ECO:0000313" key="2">
    <source>
        <dbReference type="Proteomes" id="UP000241818"/>
    </source>
</evidence>
<protein>
    <submittedName>
        <fullName evidence="1">Uncharacterized protein</fullName>
    </submittedName>
</protein>
<dbReference type="Proteomes" id="UP000241818">
    <property type="component" value="Unassembled WGS sequence"/>
</dbReference>
<dbReference type="EMBL" id="KZ679010">
    <property type="protein sequence ID" value="PSS20515.1"/>
    <property type="molecule type" value="Genomic_DNA"/>
</dbReference>
<organism evidence="1 2">
    <name type="scientific">Amorphotheca resinae ATCC 22711</name>
    <dbReference type="NCBI Taxonomy" id="857342"/>
    <lineage>
        <taxon>Eukaryota</taxon>
        <taxon>Fungi</taxon>
        <taxon>Dikarya</taxon>
        <taxon>Ascomycota</taxon>
        <taxon>Pezizomycotina</taxon>
        <taxon>Leotiomycetes</taxon>
        <taxon>Helotiales</taxon>
        <taxon>Amorphothecaceae</taxon>
        <taxon>Amorphotheca</taxon>
    </lineage>
</organism>
<dbReference type="InParanoid" id="A0A2T3B4E0"/>
<dbReference type="GeneID" id="36576209"/>
<sequence length="76" mass="8143">MAARTCGPYLWRSAGLSFCCLSSASYRVVITVLLVVRANNQIDPAASANLLLRTTCCGMTRGPGSMKDGDLKGQFR</sequence>
<reference evidence="1 2" key="1">
    <citation type="journal article" date="2018" name="New Phytol.">
        <title>Comparative genomics and transcriptomics depict ericoid mycorrhizal fungi as versatile saprotrophs and plant mutualists.</title>
        <authorList>
            <person name="Martino E."/>
            <person name="Morin E."/>
            <person name="Grelet G.A."/>
            <person name="Kuo A."/>
            <person name="Kohler A."/>
            <person name="Daghino S."/>
            <person name="Barry K.W."/>
            <person name="Cichocki N."/>
            <person name="Clum A."/>
            <person name="Dockter R.B."/>
            <person name="Hainaut M."/>
            <person name="Kuo R.C."/>
            <person name="LaButti K."/>
            <person name="Lindahl B.D."/>
            <person name="Lindquist E.A."/>
            <person name="Lipzen A."/>
            <person name="Khouja H.R."/>
            <person name="Magnuson J."/>
            <person name="Murat C."/>
            <person name="Ohm R.A."/>
            <person name="Singer S.W."/>
            <person name="Spatafora J.W."/>
            <person name="Wang M."/>
            <person name="Veneault-Fourrey C."/>
            <person name="Henrissat B."/>
            <person name="Grigoriev I.V."/>
            <person name="Martin F.M."/>
            <person name="Perotto S."/>
        </authorList>
    </citation>
    <scope>NUCLEOTIDE SEQUENCE [LARGE SCALE GENOMIC DNA]</scope>
    <source>
        <strain evidence="1 2">ATCC 22711</strain>
    </source>
</reference>
<gene>
    <name evidence="1" type="ORF">M430DRAFT_50176</name>
</gene>